<feature type="region of interest" description="Disordered" evidence="1">
    <location>
        <begin position="71"/>
        <end position="95"/>
    </location>
</feature>
<dbReference type="Pfam" id="PF24432">
    <property type="entry name" value="DUF7555"/>
    <property type="match status" value="1"/>
</dbReference>
<dbReference type="EMBL" id="AOIA01000165">
    <property type="protein sequence ID" value="ELY51023.1"/>
    <property type="molecule type" value="Genomic_DNA"/>
</dbReference>
<feature type="transmembrane region" description="Helical" evidence="2">
    <location>
        <begin position="20"/>
        <end position="40"/>
    </location>
</feature>
<dbReference type="RefSeq" id="WP_008427220.1">
    <property type="nucleotide sequence ID" value="NZ_AOIA01000165.1"/>
</dbReference>
<dbReference type="OrthoDB" id="313482at2157"/>
<keyword evidence="2" id="KW-1133">Transmembrane helix</keyword>
<evidence type="ECO:0000256" key="2">
    <source>
        <dbReference type="SAM" id="Phobius"/>
    </source>
</evidence>
<dbReference type="Proteomes" id="UP000011531">
    <property type="component" value="Unassembled WGS sequence"/>
</dbReference>
<dbReference type="AlphaFoldDB" id="L9WRW3"/>
<reference evidence="3 4" key="1">
    <citation type="journal article" date="2014" name="PLoS Genet.">
        <title>Phylogenetically driven sequencing of extremely halophilic archaea reveals strategies for static and dynamic osmo-response.</title>
        <authorList>
            <person name="Becker E.A."/>
            <person name="Seitzer P.M."/>
            <person name="Tritt A."/>
            <person name="Larsen D."/>
            <person name="Krusor M."/>
            <person name="Yao A.I."/>
            <person name="Wu D."/>
            <person name="Madern D."/>
            <person name="Eisen J.A."/>
            <person name="Darling A.E."/>
            <person name="Facciotti M.T."/>
        </authorList>
    </citation>
    <scope>NUCLEOTIDE SEQUENCE [LARGE SCALE GENOMIC DNA]</scope>
    <source>
        <strain evidence="3 4">DSM 18795</strain>
    </source>
</reference>
<accession>L9WRW3</accession>
<dbReference type="STRING" id="1227498.C492_21380"/>
<feature type="transmembrane region" description="Helical" evidence="2">
    <location>
        <begin position="123"/>
        <end position="143"/>
    </location>
</feature>
<keyword evidence="2" id="KW-0472">Membrane</keyword>
<evidence type="ECO:0000256" key="1">
    <source>
        <dbReference type="SAM" id="MobiDB-lite"/>
    </source>
</evidence>
<proteinExistence type="predicted"/>
<name>L9WRW3_9EURY</name>
<dbReference type="InterPro" id="IPR055977">
    <property type="entry name" value="DUF7555"/>
</dbReference>
<evidence type="ECO:0000313" key="3">
    <source>
        <dbReference type="EMBL" id="ELY51023.1"/>
    </source>
</evidence>
<protein>
    <submittedName>
        <fullName evidence="3">Uncharacterized protein</fullName>
    </submittedName>
</protein>
<feature type="transmembrane region" description="Helical" evidence="2">
    <location>
        <begin position="52"/>
        <end position="70"/>
    </location>
</feature>
<keyword evidence="4" id="KW-1185">Reference proteome</keyword>
<gene>
    <name evidence="3" type="ORF">C492_21380</name>
</gene>
<keyword evidence="2" id="KW-0812">Transmembrane</keyword>
<sequence>MPDADSRDRLRRWGRIWADGLAYALAVALFAGAGSLVLSVATGGGLVRAKTLLFLAGWLLLAYGTVRLWPSSPDDVDADPRTRGEPTAGGPPTRFQTVARALPPARWTAPPRPERRLSTAGKLLLGGLLVLLLSLLMEVVFGVA</sequence>
<organism evidence="3 4">
    <name type="scientific">Natronococcus jeotgali DSM 18795</name>
    <dbReference type="NCBI Taxonomy" id="1227498"/>
    <lineage>
        <taxon>Archaea</taxon>
        <taxon>Methanobacteriati</taxon>
        <taxon>Methanobacteriota</taxon>
        <taxon>Stenosarchaea group</taxon>
        <taxon>Halobacteria</taxon>
        <taxon>Halobacteriales</taxon>
        <taxon>Natrialbaceae</taxon>
        <taxon>Natronococcus</taxon>
    </lineage>
</organism>
<comment type="caution">
    <text evidence="3">The sequence shown here is derived from an EMBL/GenBank/DDBJ whole genome shotgun (WGS) entry which is preliminary data.</text>
</comment>
<evidence type="ECO:0000313" key="4">
    <source>
        <dbReference type="Proteomes" id="UP000011531"/>
    </source>
</evidence>